<evidence type="ECO:0000256" key="11">
    <source>
        <dbReference type="PIRSR" id="PIRSR001415-2"/>
    </source>
</evidence>
<organism evidence="15">
    <name type="scientific">Candidatus Methanomethylicus mesodigestus</name>
    <dbReference type="NCBI Taxonomy" id="1867258"/>
    <lineage>
        <taxon>Archaea</taxon>
        <taxon>Thermoproteota</taxon>
        <taxon>Methanosuratincolia</taxon>
        <taxon>Candidatus Methanomethylicales</taxon>
        <taxon>Candidatus Methanomethylicaceae</taxon>
        <taxon>Candidatus Methanomethylicus</taxon>
    </lineage>
</organism>
<evidence type="ECO:0000256" key="10">
    <source>
        <dbReference type="PIRSR" id="PIRSR001415-1"/>
    </source>
</evidence>
<feature type="binding site" evidence="11">
    <location>
        <position position="309"/>
    </location>
    <ligand>
        <name>5-aminolevulinate</name>
        <dbReference type="ChEBI" id="CHEBI:356416"/>
        <label>2</label>
    </ligand>
</feature>
<protein>
    <recommendedName>
        <fullName evidence="4">Delta-aminolevulinic acid dehydratase</fullName>
        <ecNumber evidence="3">4.2.1.24</ecNumber>
    </recommendedName>
    <alternativeName>
        <fullName evidence="8">Porphobilinogen synthase</fullName>
    </alternativeName>
</protein>
<dbReference type="SMART" id="SM01004">
    <property type="entry name" value="ALAD"/>
    <property type="match status" value="1"/>
</dbReference>
<reference evidence="15" key="1">
    <citation type="journal article" date="2020" name="mSystems">
        <title>Genome- and Community-Level Interaction Insights into Carbon Utilization and Element Cycling Functions of Hydrothermarchaeota in Hydrothermal Sediment.</title>
        <authorList>
            <person name="Zhou Z."/>
            <person name="Liu Y."/>
            <person name="Xu W."/>
            <person name="Pan J."/>
            <person name="Luo Z.H."/>
            <person name="Li M."/>
        </authorList>
    </citation>
    <scope>NUCLEOTIDE SEQUENCE [LARGE SCALE GENOMIC DNA]</scope>
    <source>
        <strain evidence="15">SpSt-468</strain>
    </source>
</reference>
<keyword evidence="13" id="KW-0460">Magnesium</keyword>
<keyword evidence="5" id="KW-0350">Heme biosynthesis</keyword>
<evidence type="ECO:0000256" key="2">
    <source>
        <dbReference type="ARBA" id="ARBA00008055"/>
    </source>
</evidence>
<dbReference type="GO" id="GO:0004655">
    <property type="term" value="F:porphobilinogen synthase activity"/>
    <property type="evidence" value="ECO:0007669"/>
    <property type="project" value="UniProtKB-EC"/>
</dbReference>
<dbReference type="EMBL" id="DSTX01000005">
    <property type="protein sequence ID" value="HFK20363.1"/>
    <property type="molecule type" value="Genomic_DNA"/>
</dbReference>
<comment type="similarity">
    <text evidence="2 14">Belongs to the ALAD family.</text>
</comment>
<feature type="binding site" evidence="12">
    <location>
        <position position="126"/>
    </location>
    <ligand>
        <name>Zn(2+)</name>
        <dbReference type="ChEBI" id="CHEBI:29105"/>
        <note>catalytic</note>
    </ligand>
</feature>
<dbReference type="InterPro" id="IPR013785">
    <property type="entry name" value="Aldolase_TIM"/>
</dbReference>
<dbReference type="InterPro" id="IPR001731">
    <property type="entry name" value="ALAD"/>
</dbReference>
<evidence type="ECO:0000256" key="12">
    <source>
        <dbReference type="PIRSR" id="PIRSR001415-3"/>
    </source>
</evidence>
<evidence type="ECO:0000313" key="15">
    <source>
        <dbReference type="EMBL" id="HFK20363.1"/>
    </source>
</evidence>
<comment type="catalytic activity">
    <reaction evidence="9">
        <text>2 5-aminolevulinate = porphobilinogen + 2 H2O + H(+)</text>
        <dbReference type="Rhea" id="RHEA:24064"/>
        <dbReference type="ChEBI" id="CHEBI:15377"/>
        <dbReference type="ChEBI" id="CHEBI:15378"/>
        <dbReference type="ChEBI" id="CHEBI:58126"/>
        <dbReference type="ChEBI" id="CHEBI:356416"/>
        <dbReference type="EC" id="4.2.1.24"/>
    </reaction>
</comment>
<evidence type="ECO:0000256" key="7">
    <source>
        <dbReference type="ARBA" id="ARBA00023244"/>
    </source>
</evidence>
<evidence type="ECO:0000256" key="9">
    <source>
        <dbReference type="ARBA" id="ARBA00047651"/>
    </source>
</evidence>
<keyword evidence="6 15" id="KW-0456">Lyase</keyword>
<dbReference type="PANTHER" id="PTHR11458">
    <property type="entry name" value="DELTA-AMINOLEVULINIC ACID DEHYDRATASE"/>
    <property type="match status" value="1"/>
</dbReference>
<keyword evidence="7" id="KW-0627">Porphyrin biosynthesis</keyword>
<dbReference type="GO" id="GO:0005829">
    <property type="term" value="C:cytosol"/>
    <property type="evidence" value="ECO:0007669"/>
    <property type="project" value="TreeGrafter"/>
</dbReference>
<name>A0A7C3EWB2_9CREN</name>
<keyword evidence="12" id="KW-0479">Metal-binding</keyword>
<evidence type="ECO:0000256" key="1">
    <source>
        <dbReference type="ARBA" id="ARBA00004694"/>
    </source>
</evidence>
<feature type="binding site" evidence="12">
    <location>
        <position position="118"/>
    </location>
    <ligand>
        <name>Zn(2+)</name>
        <dbReference type="ChEBI" id="CHEBI:29105"/>
        <note>catalytic</note>
    </ligand>
</feature>
<evidence type="ECO:0000256" key="5">
    <source>
        <dbReference type="ARBA" id="ARBA00023133"/>
    </source>
</evidence>
<dbReference type="PANTHER" id="PTHR11458:SF0">
    <property type="entry name" value="DELTA-AMINOLEVULINIC ACID DEHYDRATASE"/>
    <property type="match status" value="1"/>
</dbReference>
<dbReference type="Gene3D" id="3.20.20.70">
    <property type="entry name" value="Aldolase class I"/>
    <property type="match status" value="1"/>
</dbReference>
<evidence type="ECO:0000256" key="3">
    <source>
        <dbReference type="ARBA" id="ARBA00012053"/>
    </source>
</evidence>
<sequence>MDVRITSRLRKNGILRDLSCESDLNPNKFIMPVFVKEGGEVERSQWGGLEKVPLDDMVSYLDSLVDMGIRAFLLFGLPNSKDPYGSSAFSSEGVVQRATKATKEAFSQLAVLTDVCLCQYTDHGHCGILEGQSINRDKTLNALSKIAVSHAEAGADIVAPSAMSDGQVAFIRAALDASGFDSVAIMSYSAKYFSSLYAPFREVASSSPSFGDRSVYQMDIRNRKEAMFEALEDVREGADIIMVKPAITNLDIISDLRSRLLCPIAAYQVSGEYAMIKAYCERAGASEARVMLELLGSIRRAGADMIITYFAPQAIAYLREAQN</sequence>
<dbReference type="Pfam" id="PF00490">
    <property type="entry name" value="ALAD"/>
    <property type="match status" value="1"/>
</dbReference>
<evidence type="ECO:0000256" key="6">
    <source>
        <dbReference type="ARBA" id="ARBA00023239"/>
    </source>
</evidence>
<feature type="binding site" evidence="11">
    <location>
        <position position="270"/>
    </location>
    <ligand>
        <name>5-aminolevulinate</name>
        <dbReference type="ChEBI" id="CHEBI:356416"/>
        <label>2</label>
    </ligand>
</feature>
<evidence type="ECO:0000256" key="4">
    <source>
        <dbReference type="ARBA" id="ARBA00020771"/>
    </source>
</evidence>
<feature type="binding site" evidence="12">
    <location>
        <position position="116"/>
    </location>
    <ligand>
        <name>Zn(2+)</name>
        <dbReference type="ChEBI" id="CHEBI:29105"/>
        <note>catalytic</note>
    </ligand>
</feature>
<dbReference type="EC" id="4.2.1.24" evidence="3"/>
<dbReference type="SUPFAM" id="SSF51569">
    <property type="entry name" value="Aldolase"/>
    <property type="match status" value="1"/>
</dbReference>
<evidence type="ECO:0000256" key="13">
    <source>
        <dbReference type="PIRSR" id="PIRSR001415-5"/>
    </source>
</evidence>
<comment type="caution">
    <text evidence="15">The sequence shown here is derived from an EMBL/GenBank/DDBJ whole genome shotgun (WGS) entry which is preliminary data.</text>
</comment>
<feature type="binding site" evidence="11">
    <location>
        <position position="201"/>
    </location>
    <ligand>
        <name>5-aminolevulinate</name>
        <dbReference type="ChEBI" id="CHEBI:356416"/>
        <label>1</label>
    </ligand>
</feature>
<gene>
    <name evidence="15" type="primary">hemB</name>
    <name evidence="15" type="ORF">ENS19_03690</name>
</gene>
<evidence type="ECO:0000256" key="8">
    <source>
        <dbReference type="ARBA" id="ARBA00032837"/>
    </source>
</evidence>
<accession>A0A7C3EWB2</accession>
<dbReference type="GO" id="GO:0006782">
    <property type="term" value="P:protoporphyrinogen IX biosynthetic process"/>
    <property type="evidence" value="ECO:0007669"/>
    <property type="project" value="UniProtKB-UniPathway"/>
</dbReference>
<dbReference type="PIRSF" id="PIRSF001415">
    <property type="entry name" value="Porphbilin_synth"/>
    <property type="match status" value="1"/>
</dbReference>
<dbReference type="FunFam" id="3.20.20.70:FF:000019">
    <property type="entry name" value="Delta-aminolevulinic acid dehydratase"/>
    <property type="match status" value="1"/>
</dbReference>
<feature type="binding site" evidence="11">
    <location>
        <position position="213"/>
    </location>
    <ligand>
        <name>5-aminolevulinate</name>
        <dbReference type="ChEBI" id="CHEBI:356416"/>
        <label>1</label>
    </ligand>
</feature>
<feature type="binding site" evidence="13">
    <location>
        <position position="229"/>
    </location>
    <ligand>
        <name>Mg(2+)</name>
        <dbReference type="ChEBI" id="CHEBI:18420"/>
    </ligand>
</feature>
<feature type="active site" description="Schiff-base intermediate with substrate" evidence="10">
    <location>
        <position position="244"/>
    </location>
</feature>
<feature type="active site" description="Schiff-base intermediate with substrate" evidence="10">
    <location>
        <position position="191"/>
    </location>
</feature>
<evidence type="ECO:0000256" key="14">
    <source>
        <dbReference type="RuleBase" id="RU004161"/>
    </source>
</evidence>
<proteinExistence type="inferred from homology"/>
<comment type="pathway">
    <text evidence="1">Porphyrin-containing compound metabolism; protoporphyrin-IX biosynthesis; coproporphyrinogen-III from 5-aminolevulinate: step 1/4.</text>
</comment>
<dbReference type="GO" id="GO:0008270">
    <property type="term" value="F:zinc ion binding"/>
    <property type="evidence" value="ECO:0007669"/>
    <property type="project" value="TreeGrafter"/>
</dbReference>
<keyword evidence="12" id="KW-0862">Zinc</keyword>
<dbReference type="NCBIfam" id="NF006762">
    <property type="entry name" value="PRK09283.1"/>
    <property type="match status" value="1"/>
</dbReference>
<dbReference type="AlphaFoldDB" id="A0A7C3EWB2"/>
<dbReference type="CDD" id="cd00384">
    <property type="entry name" value="ALAD_PBGS"/>
    <property type="match status" value="1"/>
</dbReference>
<dbReference type="PRINTS" id="PR00144">
    <property type="entry name" value="DALDHYDRTASE"/>
</dbReference>
<dbReference type="UniPathway" id="UPA00251">
    <property type="reaction ID" value="UER00318"/>
</dbReference>